<keyword evidence="1" id="KW-0812">Transmembrane</keyword>
<organism evidence="2">
    <name type="scientific">Tanacetum cinerariifolium</name>
    <name type="common">Dalmatian daisy</name>
    <name type="synonym">Chrysanthemum cinerariifolium</name>
    <dbReference type="NCBI Taxonomy" id="118510"/>
    <lineage>
        <taxon>Eukaryota</taxon>
        <taxon>Viridiplantae</taxon>
        <taxon>Streptophyta</taxon>
        <taxon>Embryophyta</taxon>
        <taxon>Tracheophyta</taxon>
        <taxon>Spermatophyta</taxon>
        <taxon>Magnoliopsida</taxon>
        <taxon>eudicotyledons</taxon>
        <taxon>Gunneridae</taxon>
        <taxon>Pentapetalae</taxon>
        <taxon>asterids</taxon>
        <taxon>campanulids</taxon>
        <taxon>Asterales</taxon>
        <taxon>Asteraceae</taxon>
        <taxon>Asteroideae</taxon>
        <taxon>Anthemideae</taxon>
        <taxon>Anthemidinae</taxon>
        <taxon>Tanacetum</taxon>
    </lineage>
</organism>
<feature type="transmembrane region" description="Helical" evidence="1">
    <location>
        <begin position="22"/>
        <end position="43"/>
    </location>
</feature>
<proteinExistence type="predicted"/>
<sequence length="83" mass="8388">EPSTQSWCSVATRGAARRRRRLATGVAGAASAFFLPLATLAAATLACADLWLAAGATAAGRRNSALVKAAVNSSLSSWAGARQ</sequence>
<gene>
    <name evidence="2" type="ORF">Tci_927840</name>
</gene>
<protein>
    <submittedName>
        <fullName evidence="2">Uncharacterized protein</fullName>
    </submittedName>
</protein>
<keyword evidence="1" id="KW-1133">Transmembrane helix</keyword>
<accession>A0A699XG98</accession>
<evidence type="ECO:0000313" key="2">
    <source>
        <dbReference type="EMBL" id="GFD55871.1"/>
    </source>
</evidence>
<comment type="caution">
    <text evidence="2">The sequence shown here is derived from an EMBL/GenBank/DDBJ whole genome shotgun (WGS) entry which is preliminary data.</text>
</comment>
<dbReference type="EMBL" id="BKCJ011822807">
    <property type="protein sequence ID" value="GFD55871.1"/>
    <property type="molecule type" value="Genomic_DNA"/>
</dbReference>
<dbReference type="AlphaFoldDB" id="A0A699XG98"/>
<reference evidence="2" key="1">
    <citation type="journal article" date="2019" name="Sci. Rep.">
        <title>Draft genome of Tanacetum cinerariifolium, the natural source of mosquito coil.</title>
        <authorList>
            <person name="Yamashiro T."/>
            <person name="Shiraishi A."/>
            <person name="Satake H."/>
            <person name="Nakayama K."/>
        </authorList>
    </citation>
    <scope>NUCLEOTIDE SEQUENCE</scope>
</reference>
<feature type="non-terminal residue" evidence="2">
    <location>
        <position position="1"/>
    </location>
</feature>
<keyword evidence="1" id="KW-0472">Membrane</keyword>
<evidence type="ECO:0000256" key="1">
    <source>
        <dbReference type="SAM" id="Phobius"/>
    </source>
</evidence>
<name>A0A699XG98_TANCI</name>